<name>A0A8X8XVW0_SALSN</name>
<dbReference type="AlphaFoldDB" id="A0A8X8XVW0"/>
<proteinExistence type="predicted"/>
<keyword evidence="2" id="KW-1185">Reference proteome</keyword>
<protein>
    <submittedName>
        <fullName evidence="1">Uncharacterized protein</fullName>
    </submittedName>
</protein>
<sequence length="78" mass="8505">MIGCNTASGRLSSLLPTLFIRLSSPQLFVFLAISKSQSHHSNRNALMDPDVNISLPIFKLDFIDSLMLVGTPSISSQN</sequence>
<accession>A0A8X8XVW0</accession>
<comment type="caution">
    <text evidence="1">The sequence shown here is derived from an EMBL/GenBank/DDBJ whole genome shotgun (WGS) entry which is preliminary data.</text>
</comment>
<organism evidence="1">
    <name type="scientific">Salvia splendens</name>
    <name type="common">Scarlet sage</name>
    <dbReference type="NCBI Taxonomy" id="180675"/>
    <lineage>
        <taxon>Eukaryota</taxon>
        <taxon>Viridiplantae</taxon>
        <taxon>Streptophyta</taxon>
        <taxon>Embryophyta</taxon>
        <taxon>Tracheophyta</taxon>
        <taxon>Spermatophyta</taxon>
        <taxon>Magnoliopsida</taxon>
        <taxon>eudicotyledons</taxon>
        <taxon>Gunneridae</taxon>
        <taxon>Pentapetalae</taxon>
        <taxon>asterids</taxon>
        <taxon>lamiids</taxon>
        <taxon>Lamiales</taxon>
        <taxon>Lamiaceae</taxon>
        <taxon>Nepetoideae</taxon>
        <taxon>Mentheae</taxon>
        <taxon>Salviinae</taxon>
        <taxon>Salvia</taxon>
        <taxon>Salvia subgen. Calosphace</taxon>
        <taxon>core Calosphace</taxon>
    </lineage>
</organism>
<evidence type="ECO:0000313" key="2">
    <source>
        <dbReference type="Proteomes" id="UP000298416"/>
    </source>
</evidence>
<dbReference type="Proteomes" id="UP000298416">
    <property type="component" value="Unassembled WGS sequence"/>
</dbReference>
<evidence type="ECO:0000313" key="1">
    <source>
        <dbReference type="EMBL" id="KAG6419677.1"/>
    </source>
</evidence>
<reference evidence="1" key="2">
    <citation type="submission" date="2020-08" db="EMBL/GenBank/DDBJ databases">
        <title>Plant Genome Project.</title>
        <authorList>
            <person name="Zhang R.-G."/>
        </authorList>
    </citation>
    <scope>NUCLEOTIDE SEQUENCE</scope>
    <source>
        <strain evidence="1">Huo1</strain>
        <tissue evidence="1">Leaf</tissue>
    </source>
</reference>
<reference evidence="1" key="1">
    <citation type="submission" date="2018-01" db="EMBL/GenBank/DDBJ databases">
        <authorList>
            <person name="Mao J.F."/>
        </authorList>
    </citation>
    <scope>NUCLEOTIDE SEQUENCE</scope>
    <source>
        <strain evidence="1">Huo1</strain>
        <tissue evidence="1">Leaf</tissue>
    </source>
</reference>
<dbReference type="EMBL" id="PNBA02000006">
    <property type="protein sequence ID" value="KAG6419677.1"/>
    <property type="molecule type" value="Genomic_DNA"/>
</dbReference>
<gene>
    <name evidence="1" type="ORF">SASPL_116186</name>
</gene>